<dbReference type="STRING" id="48701.ENSPMEP00000006719"/>
<dbReference type="Ensembl" id="ENSPMET00000005332.1">
    <property type="protein sequence ID" value="ENSPMEP00000006719.1"/>
    <property type="gene ID" value="ENSPMEG00000008271.1"/>
</dbReference>
<dbReference type="GO" id="GO:0016579">
    <property type="term" value="P:protein deubiquitination"/>
    <property type="evidence" value="ECO:0007669"/>
    <property type="project" value="InterPro"/>
</dbReference>
<dbReference type="PANTHER" id="PTHR24006:SF727">
    <property type="entry name" value="UBIQUITIN CARBOXYL-TERMINAL HYDROLASE 42"/>
    <property type="match status" value="1"/>
</dbReference>
<evidence type="ECO:0000259" key="1">
    <source>
        <dbReference type="PROSITE" id="PS50235"/>
    </source>
</evidence>
<name>A0A3B3WVP5_9TELE</name>
<dbReference type="InterPro" id="IPR028889">
    <property type="entry name" value="USP"/>
</dbReference>
<dbReference type="Gene3D" id="3.90.70.10">
    <property type="entry name" value="Cysteine proteinases"/>
    <property type="match status" value="1"/>
</dbReference>
<dbReference type="GO" id="GO:0004843">
    <property type="term" value="F:cysteine-type deubiquitinase activity"/>
    <property type="evidence" value="ECO:0007669"/>
    <property type="project" value="InterPro"/>
</dbReference>
<dbReference type="PROSITE" id="PS00973">
    <property type="entry name" value="USP_2"/>
    <property type="match status" value="1"/>
</dbReference>
<dbReference type="InterPro" id="IPR050164">
    <property type="entry name" value="Peptidase_C19"/>
</dbReference>
<dbReference type="PROSITE" id="PS50235">
    <property type="entry name" value="USP_3"/>
    <property type="match status" value="1"/>
</dbReference>
<dbReference type="GO" id="GO:0042981">
    <property type="term" value="P:regulation of apoptotic process"/>
    <property type="evidence" value="ECO:0007669"/>
    <property type="project" value="TreeGrafter"/>
</dbReference>
<dbReference type="InterPro" id="IPR018200">
    <property type="entry name" value="USP_CS"/>
</dbReference>
<evidence type="ECO:0000313" key="3">
    <source>
        <dbReference type="Proteomes" id="UP000261480"/>
    </source>
</evidence>
<reference evidence="2" key="2">
    <citation type="submission" date="2025-09" db="UniProtKB">
        <authorList>
            <consortium name="Ensembl"/>
        </authorList>
    </citation>
    <scope>IDENTIFICATION</scope>
</reference>
<dbReference type="AlphaFoldDB" id="A0A3B3WVP5"/>
<dbReference type="Proteomes" id="UP000261480">
    <property type="component" value="Unplaced"/>
</dbReference>
<keyword evidence="3" id="KW-1185">Reference proteome</keyword>
<dbReference type="GO" id="GO:0005634">
    <property type="term" value="C:nucleus"/>
    <property type="evidence" value="ECO:0007669"/>
    <property type="project" value="TreeGrafter"/>
</dbReference>
<dbReference type="GO" id="GO:0005829">
    <property type="term" value="C:cytosol"/>
    <property type="evidence" value="ECO:0007669"/>
    <property type="project" value="TreeGrafter"/>
</dbReference>
<sequence length="79" mass="8973">MSQSQGEPQIYGLYAVLVHSGFSCHAGHYFCYIKVNHLSERCFGLASNGQWYQMNDSSVSVSDIRSVLNQQAYVLFYIK</sequence>
<dbReference type="InterPro" id="IPR038765">
    <property type="entry name" value="Papain-like_cys_pep_sf"/>
</dbReference>
<dbReference type="InterPro" id="IPR001394">
    <property type="entry name" value="Peptidase_C19_UCH"/>
</dbReference>
<proteinExistence type="predicted"/>
<feature type="domain" description="USP" evidence="1">
    <location>
        <begin position="1"/>
        <end position="79"/>
    </location>
</feature>
<protein>
    <recommendedName>
        <fullName evidence="1">USP domain-containing protein</fullName>
    </recommendedName>
</protein>
<reference evidence="2" key="1">
    <citation type="submission" date="2025-08" db="UniProtKB">
        <authorList>
            <consortium name="Ensembl"/>
        </authorList>
    </citation>
    <scope>IDENTIFICATION</scope>
</reference>
<dbReference type="SUPFAM" id="SSF54001">
    <property type="entry name" value="Cysteine proteinases"/>
    <property type="match status" value="1"/>
</dbReference>
<evidence type="ECO:0000313" key="2">
    <source>
        <dbReference type="Ensembl" id="ENSPMEP00000006719.1"/>
    </source>
</evidence>
<accession>A0A3B3WVP5</accession>
<organism evidence="2 3">
    <name type="scientific">Poecilia mexicana</name>
    <dbReference type="NCBI Taxonomy" id="48701"/>
    <lineage>
        <taxon>Eukaryota</taxon>
        <taxon>Metazoa</taxon>
        <taxon>Chordata</taxon>
        <taxon>Craniata</taxon>
        <taxon>Vertebrata</taxon>
        <taxon>Euteleostomi</taxon>
        <taxon>Actinopterygii</taxon>
        <taxon>Neopterygii</taxon>
        <taxon>Teleostei</taxon>
        <taxon>Neoteleostei</taxon>
        <taxon>Acanthomorphata</taxon>
        <taxon>Ovalentaria</taxon>
        <taxon>Atherinomorphae</taxon>
        <taxon>Cyprinodontiformes</taxon>
        <taxon>Poeciliidae</taxon>
        <taxon>Poeciliinae</taxon>
        <taxon>Poecilia</taxon>
    </lineage>
</organism>
<dbReference type="Pfam" id="PF00443">
    <property type="entry name" value="UCH"/>
    <property type="match status" value="1"/>
</dbReference>
<dbReference type="PANTHER" id="PTHR24006">
    <property type="entry name" value="UBIQUITIN CARBOXYL-TERMINAL HYDROLASE"/>
    <property type="match status" value="1"/>
</dbReference>